<keyword evidence="2" id="KW-1133">Transmembrane helix</keyword>
<protein>
    <submittedName>
        <fullName evidence="3">Uncharacterized protein</fullName>
    </submittedName>
</protein>
<keyword evidence="1" id="KW-0175">Coiled coil</keyword>
<feature type="coiled-coil region" evidence="1">
    <location>
        <begin position="35"/>
        <end position="69"/>
    </location>
</feature>
<dbReference type="EMBL" id="JAVDYG010000001">
    <property type="protein sequence ID" value="MDR7361015.1"/>
    <property type="molecule type" value="Genomic_DNA"/>
</dbReference>
<evidence type="ECO:0000256" key="2">
    <source>
        <dbReference type="SAM" id="Phobius"/>
    </source>
</evidence>
<sequence length="195" mass="21265">MSQLDLALGAAGALLVLGLVLVVVRRARSRSAAERAALEAGLRRSQEQVEALASRVEELTAEVHSARRASDAVAADREYVITTLTEAALTHGPQDDPAPRRTAPLDVETRVLEGLGRLDDRSVVARRVTDAGVSLLAAAHGVRRALRPEHLDRAAAEAHVARRRSRRVRRQELREARRLLRAVKAQRPARVEDAA</sequence>
<proteinExistence type="predicted"/>
<gene>
    <name evidence="3" type="ORF">J2S63_000568</name>
</gene>
<accession>A0ABU2BQU6</accession>
<feature type="transmembrane region" description="Helical" evidence="2">
    <location>
        <begin position="6"/>
        <end position="24"/>
    </location>
</feature>
<dbReference type="RefSeq" id="WP_310298358.1">
    <property type="nucleotide sequence ID" value="NZ_BAAAPS010000002.1"/>
</dbReference>
<keyword evidence="2" id="KW-0812">Transmembrane</keyword>
<reference evidence="3 4" key="1">
    <citation type="submission" date="2023-07" db="EMBL/GenBank/DDBJ databases">
        <title>Sequencing the genomes of 1000 actinobacteria strains.</title>
        <authorList>
            <person name="Klenk H.-P."/>
        </authorList>
    </citation>
    <scope>NUCLEOTIDE SEQUENCE [LARGE SCALE GENOMIC DNA]</scope>
    <source>
        <strain evidence="3 4">DSM 19426</strain>
    </source>
</reference>
<keyword evidence="4" id="KW-1185">Reference proteome</keyword>
<dbReference type="Proteomes" id="UP001183648">
    <property type="component" value="Unassembled WGS sequence"/>
</dbReference>
<keyword evidence="2" id="KW-0472">Membrane</keyword>
<organism evidence="3 4">
    <name type="scientific">Nocardioides marmoribigeumensis</name>
    <dbReference type="NCBI Taxonomy" id="433649"/>
    <lineage>
        <taxon>Bacteria</taxon>
        <taxon>Bacillati</taxon>
        <taxon>Actinomycetota</taxon>
        <taxon>Actinomycetes</taxon>
        <taxon>Propionibacteriales</taxon>
        <taxon>Nocardioidaceae</taxon>
        <taxon>Nocardioides</taxon>
    </lineage>
</organism>
<comment type="caution">
    <text evidence="3">The sequence shown here is derived from an EMBL/GenBank/DDBJ whole genome shotgun (WGS) entry which is preliminary data.</text>
</comment>
<evidence type="ECO:0000313" key="3">
    <source>
        <dbReference type="EMBL" id="MDR7361015.1"/>
    </source>
</evidence>
<name>A0ABU2BQU6_9ACTN</name>
<evidence type="ECO:0000313" key="4">
    <source>
        <dbReference type="Proteomes" id="UP001183648"/>
    </source>
</evidence>
<evidence type="ECO:0000256" key="1">
    <source>
        <dbReference type="SAM" id="Coils"/>
    </source>
</evidence>